<evidence type="ECO:0000313" key="3">
    <source>
        <dbReference type="Proteomes" id="UP000186309"/>
    </source>
</evidence>
<keyword evidence="1" id="KW-1133">Transmembrane helix</keyword>
<reference evidence="3" key="1">
    <citation type="submission" date="2016-12" db="EMBL/GenBank/DDBJ databases">
        <title>Comparative genomics of four Isosphaeraceae planctomycetes: a common pool of plasmids and glycoside hydrolase genes.</title>
        <authorList>
            <person name="Ivanova A."/>
        </authorList>
    </citation>
    <scope>NUCLEOTIDE SEQUENCE [LARGE SCALE GENOMIC DNA]</scope>
    <source>
        <strain evidence="3">PX4</strain>
    </source>
</reference>
<dbReference type="KEGG" id="pbor:BSF38_04597"/>
<dbReference type="RefSeq" id="WP_076349445.1">
    <property type="nucleotide sequence ID" value="NZ_CP019082.1"/>
</dbReference>
<gene>
    <name evidence="2" type="ORF">BSF38_04597</name>
</gene>
<keyword evidence="3" id="KW-1185">Reference proteome</keyword>
<protein>
    <recommendedName>
        <fullName evidence="4">Flp/Fap pilin component</fullName>
    </recommendedName>
</protein>
<evidence type="ECO:0000313" key="2">
    <source>
        <dbReference type="EMBL" id="APW63039.1"/>
    </source>
</evidence>
<dbReference type="EMBL" id="CP019082">
    <property type="protein sequence ID" value="APW63039.1"/>
    <property type="molecule type" value="Genomic_DNA"/>
</dbReference>
<accession>A0A1U7CVX2</accession>
<proteinExistence type="predicted"/>
<evidence type="ECO:0008006" key="4">
    <source>
        <dbReference type="Google" id="ProtNLM"/>
    </source>
</evidence>
<dbReference type="Proteomes" id="UP000186309">
    <property type="component" value="Chromosome"/>
</dbReference>
<keyword evidence="1" id="KW-0812">Transmembrane</keyword>
<feature type="transmembrane region" description="Helical" evidence="1">
    <location>
        <begin position="20"/>
        <end position="39"/>
    </location>
</feature>
<evidence type="ECO:0000256" key="1">
    <source>
        <dbReference type="SAM" id="Phobius"/>
    </source>
</evidence>
<dbReference type="STRING" id="1387353.BSF38_04597"/>
<organism evidence="2 3">
    <name type="scientific">Paludisphaera borealis</name>
    <dbReference type="NCBI Taxonomy" id="1387353"/>
    <lineage>
        <taxon>Bacteria</taxon>
        <taxon>Pseudomonadati</taxon>
        <taxon>Planctomycetota</taxon>
        <taxon>Planctomycetia</taxon>
        <taxon>Isosphaerales</taxon>
        <taxon>Isosphaeraceae</taxon>
        <taxon>Paludisphaera</taxon>
    </lineage>
</organism>
<name>A0A1U7CVX2_9BACT</name>
<keyword evidence="1" id="KW-0472">Membrane</keyword>
<sequence>MRALTLGLSRRDDGATAAEYAIMLALIIAVVITAIQAVGNTSSGVWANDVGKIQNAIQSR</sequence>
<dbReference type="AlphaFoldDB" id="A0A1U7CVX2"/>